<dbReference type="AlphaFoldDB" id="A0A0B4DNA3"/>
<dbReference type="Proteomes" id="UP000031166">
    <property type="component" value="Unassembled WGS sequence"/>
</dbReference>
<protein>
    <submittedName>
        <fullName evidence="1">Antitoxin of toxin-antitoxin stability system</fullName>
    </submittedName>
</protein>
<reference evidence="1 2" key="1">
    <citation type="submission" date="2014-12" db="EMBL/GenBank/DDBJ databases">
        <title>Genome sequencing of Brevundimonas nasdae TPW30.</title>
        <authorList>
            <person name="Tan P.W."/>
            <person name="Chan K.-G."/>
        </authorList>
    </citation>
    <scope>NUCLEOTIDE SEQUENCE [LARGE SCALE GENOMIC DNA]</scope>
    <source>
        <strain evidence="1 2">TPW30</strain>
    </source>
</reference>
<dbReference type="RefSeq" id="WP_039248228.1">
    <property type="nucleotide sequence ID" value="NZ_JWSY01000032.1"/>
</dbReference>
<accession>A0A0B4DNA3</accession>
<evidence type="ECO:0000313" key="2">
    <source>
        <dbReference type="Proteomes" id="UP000031166"/>
    </source>
</evidence>
<organism evidence="1 2">
    <name type="scientific">Brevundimonas nasdae</name>
    <dbReference type="NCBI Taxonomy" id="172043"/>
    <lineage>
        <taxon>Bacteria</taxon>
        <taxon>Pseudomonadati</taxon>
        <taxon>Pseudomonadota</taxon>
        <taxon>Alphaproteobacteria</taxon>
        <taxon>Caulobacterales</taxon>
        <taxon>Caulobacteraceae</taxon>
        <taxon>Brevundimonas</taxon>
    </lineage>
</organism>
<dbReference type="STRING" id="172043.RM53_15260"/>
<gene>
    <name evidence="1" type="ORF">RM53_15260</name>
</gene>
<name>A0A0B4DNA3_9CAUL</name>
<proteinExistence type="predicted"/>
<dbReference type="EMBL" id="JWSY01000032">
    <property type="protein sequence ID" value="KIC55708.1"/>
    <property type="molecule type" value="Genomic_DNA"/>
</dbReference>
<comment type="caution">
    <text evidence="1">The sequence shown here is derived from an EMBL/GenBank/DDBJ whole genome shotgun (WGS) entry which is preliminary data.</text>
</comment>
<sequence>MPEIIETTVYRLGELSESAREKARSWYREIGFEHDWHEFVFDDFVRIGEILGLTFKTRPIRLHGGGSRQELCIWFRGFWSQGDGACFEAHYRYRKGAPKALRDYAPHDEALHRIADALQVVQRRNFFQLRAEATHGGRYYHEYCMSISVDRDSPTWQPMTDGAEEAVTEALRDLARWLYRQLEREYEHLTSDEAIDESIAANDYTFTEAGCRFG</sequence>
<evidence type="ECO:0000313" key="1">
    <source>
        <dbReference type="EMBL" id="KIC55708.1"/>
    </source>
</evidence>